<sequence length="558" mass="61541">MGFKKGSKVAIFEDTRWEWITSMLGLWTQEYVGVTVYANLGYDALVYALKEAECGAIICNGANVPRVAKLMSDFGIKESVIIYLDELPANCDAGAHKVLPWKTVVDMGAASSRDYSIITNNDQDVLIMYTSGTTGNPKGVCHSIGALTQGSRGLNDRLTDLIGHEEEETYLSYLPAAHVFEFICECIMLGRGTVVCFGSPRTLTDLFARPAGDITTFKPFFLIGVPRIFETIKKGAEGKLPPVGTVKRALFDRAYASRLAALKEGYDTPFWNEKVFKIPRAMMGGKMRGICSGGAPLAHKTQEWMNVVIGQPVAQGYGMTETVCNTTVQRTGELNCVAGQLLKGVEVCLLDTETYKHTDKPNPRGELLVRGKFMFKGYYKQEKMTKECMLEGGWLRTGDVAEIDKVSGQVQIIGRVKALVKNALGEYIALENLEALYCQHPISIPNGVCVVADSHKSYITALVLTDESKAMAFAHENNLKGSWPDILKTKEFNAAVAASMAALGKKEKLMPFELLKYVQVLNDEWTPENNLVTASLKVRRTEIDKHYAETIKQLFAAD</sequence>
<dbReference type="GO" id="GO:0005524">
    <property type="term" value="F:ATP binding"/>
    <property type="evidence" value="ECO:0007669"/>
    <property type="project" value="UniProtKB-KW"/>
</dbReference>
<evidence type="ECO:0000256" key="5">
    <source>
        <dbReference type="ARBA" id="ARBA00036813"/>
    </source>
</evidence>
<evidence type="ECO:0000256" key="3">
    <source>
        <dbReference type="ARBA" id="ARBA00022741"/>
    </source>
</evidence>
<evidence type="ECO:0000313" key="8">
    <source>
        <dbReference type="Proteomes" id="UP000515908"/>
    </source>
</evidence>
<dbReference type="InterPro" id="IPR042099">
    <property type="entry name" value="ANL_N_sf"/>
</dbReference>
<dbReference type="PANTHER" id="PTHR43272">
    <property type="entry name" value="LONG-CHAIN-FATTY-ACID--COA LIGASE"/>
    <property type="match status" value="1"/>
</dbReference>
<keyword evidence="2" id="KW-0436">Ligase</keyword>
<keyword evidence="3" id="KW-0547">Nucleotide-binding</keyword>
<gene>
    <name evidence="7" type="ORF">ADEAN_000872700</name>
</gene>
<accession>A0A7G2CMY7</accession>
<dbReference type="Gene3D" id="3.40.50.12780">
    <property type="entry name" value="N-terminal domain of ligase-like"/>
    <property type="match status" value="1"/>
</dbReference>
<evidence type="ECO:0000256" key="1">
    <source>
        <dbReference type="ARBA" id="ARBA00006432"/>
    </source>
</evidence>
<dbReference type="AlphaFoldDB" id="A0A7G2CMY7"/>
<protein>
    <submittedName>
        <fullName evidence="7">AMP-binding enzyme, putative</fullName>
    </submittedName>
</protein>
<keyword evidence="8" id="KW-1185">Reference proteome</keyword>
<comment type="catalytic activity">
    <reaction evidence="5">
        <text>a long-chain fatty acid + ATP + CoA = a long-chain fatty acyl-CoA + AMP + diphosphate</text>
        <dbReference type="Rhea" id="RHEA:15421"/>
        <dbReference type="ChEBI" id="CHEBI:30616"/>
        <dbReference type="ChEBI" id="CHEBI:33019"/>
        <dbReference type="ChEBI" id="CHEBI:57287"/>
        <dbReference type="ChEBI" id="CHEBI:57560"/>
        <dbReference type="ChEBI" id="CHEBI:83139"/>
        <dbReference type="ChEBI" id="CHEBI:456215"/>
        <dbReference type="EC" id="6.2.1.3"/>
    </reaction>
</comment>
<dbReference type="OrthoDB" id="1700726at2759"/>
<dbReference type="Pfam" id="PF00501">
    <property type="entry name" value="AMP-binding"/>
    <property type="match status" value="1"/>
</dbReference>
<evidence type="ECO:0000259" key="6">
    <source>
        <dbReference type="Pfam" id="PF00501"/>
    </source>
</evidence>
<dbReference type="GO" id="GO:0004467">
    <property type="term" value="F:long-chain fatty acid-CoA ligase activity"/>
    <property type="evidence" value="ECO:0007669"/>
    <property type="project" value="UniProtKB-EC"/>
</dbReference>
<organism evidence="7 8">
    <name type="scientific">Angomonas deanei</name>
    <dbReference type="NCBI Taxonomy" id="59799"/>
    <lineage>
        <taxon>Eukaryota</taxon>
        <taxon>Discoba</taxon>
        <taxon>Euglenozoa</taxon>
        <taxon>Kinetoplastea</taxon>
        <taxon>Metakinetoplastina</taxon>
        <taxon>Trypanosomatida</taxon>
        <taxon>Trypanosomatidae</taxon>
        <taxon>Strigomonadinae</taxon>
        <taxon>Angomonas</taxon>
    </lineage>
</organism>
<evidence type="ECO:0000313" key="7">
    <source>
        <dbReference type="EMBL" id="CAD2221196.1"/>
    </source>
</evidence>
<dbReference type="GO" id="GO:0016020">
    <property type="term" value="C:membrane"/>
    <property type="evidence" value="ECO:0007669"/>
    <property type="project" value="TreeGrafter"/>
</dbReference>
<feature type="domain" description="AMP-dependent synthetase/ligase" evidence="6">
    <location>
        <begin position="2"/>
        <end position="379"/>
    </location>
</feature>
<comment type="similarity">
    <text evidence="1">Belongs to the ATP-dependent AMP-binding enzyme family.</text>
</comment>
<dbReference type="PANTHER" id="PTHR43272:SF83">
    <property type="entry name" value="ACYL-COA SYNTHETASE LONG-CHAIN, ISOFORM J"/>
    <property type="match status" value="1"/>
</dbReference>
<reference evidence="7 8" key="1">
    <citation type="submission" date="2020-08" db="EMBL/GenBank/DDBJ databases">
        <authorList>
            <person name="Newling K."/>
            <person name="Davey J."/>
            <person name="Forrester S."/>
        </authorList>
    </citation>
    <scope>NUCLEOTIDE SEQUENCE [LARGE SCALE GENOMIC DNA]</scope>
    <source>
        <strain evidence="8">Crithidia deanei Carvalho (ATCC PRA-265)</strain>
    </source>
</reference>
<proteinExistence type="inferred from homology"/>
<dbReference type="InterPro" id="IPR000873">
    <property type="entry name" value="AMP-dep_synth/lig_dom"/>
</dbReference>
<keyword evidence="4" id="KW-0067">ATP-binding</keyword>
<evidence type="ECO:0000256" key="4">
    <source>
        <dbReference type="ARBA" id="ARBA00022840"/>
    </source>
</evidence>
<dbReference type="VEuPathDB" id="TriTrypDB:ADEAN_000872700"/>
<dbReference type="SUPFAM" id="SSF56801">
    <property type="entry name" value="Acetyl-CoA synthetase-like"/>
    <property type="match status" value="1"/>
</dbReference>
<dbReference type="InterPro" id="IPR020845">
    <property type="entry name" value="AMP-binding_CS"/>
</dbReference>
<dbReference type="GO" id="GO:0005783">
    <property type="term" value="C:endoplasmic reticulum"/>
    <property type="evidence" value="ECO:0007669"/>
    <property type="project" value="TreeGrafter"/>
</dbReference>
<name>A0A7G2CMY7_9TRYP</name>
<dbReference type="PROSITE" id="PS00455">
    <property type="entry name" value="AMP_BINDING"/>
    <property type="match status" value="1"/>
</dbReference>
<evidence type="ECO:0000256" key="2">
    <source>
        <dbReference type="ARBA" id="ARBA00022598"/>
    </source>
</evidence>
<dbReference type="Proteomes" id="UP000515908">
    <property type="component" value="Chromosome 20"/>
</dbReference>
<dbReference type="EMBL" id="LR877164">
    <property type="protein sequence ID" value="CAD2221196.1"/>
    <property type="molecule type" value="Genomic_DNA"/>
</dbReference>